<dbReference type="GO" id="GO:0005096">
    <property type="term" value="F:GTPase activator activity"/>
    <property type="evidence" value="ECO:0007669"/>
    <property type="project" value="TreeGrafter"/>
</dbReference>
<gene>
    <name evidence="4" type="ORF">FDP41_000653</name>
</gene>
<organism evidence="4 5">
    <name type="scientific">Naegleria fowleri</name>
    <name type="common">Brain eating amoeba</name>
    <dbReference type="NCBI Taxonomy" id="5763"/>
    <lineage>
        <taxon>Eukaryota</taxon>
        <taxon>Discoba</taxon>
        <taxon>Heterolobosea</taxon>
        <taxon>Tetramitia</taxon>
        <taxon>Eutetramitia</taxon>
        <taxon>Vahlkampfiidae</taxon>
        <taxon>Naegleria</taxon>
    </lineage>
</organism>
<sequence>MSSNSNSSGKLLLHIELSPTDQANTLHSKIIEIGGKKAKQVTFSDILLQLQDELQMVFPQNSCFVMTTTCITPEMIVGSDSANHSTSTMSHSSTGSNNSGGGGGGGGGGSNGGHNRMTSFGSGLVNMMYSSVLSKKRKSVPGSFYYQQGDFAMIDRKNTNESSMTSAQDQSCDLGDVEMRREFIKMKSAVLSLKEYAHNFHILSSDAQAPVHDTLYLELFPNCAPTKTKVYGNYLQTICKNETLFNFHFLMKHLKSNALNSNWIVSELESGKKVQLTTLMSPLTIRSPLSMKTISSTSIDWNNIETLYSSLTEEEQFHVKEPALFLLKEVKIPYVLRACFNFLRTSPSESDPPRLCFEGIFRMAGSKVKIEKFVKKFNTMLAFPHLFPNGVQFAPGTDAHMVADLVKRFLREMQDPLLTYEKYDDYIRLYEPYVELDEISLESDPNVYTHVFEGTKRLIHTLPQPNQSVLRELLSILKLASVGEFSTVTKMTPKTMAIVMGTNLMFVPQSSVAVVLDDFKRMSIRAHLQKQQQTLPIICQVCRFLIENVDSLFSSSGTLLNSNLNTAGHRKSMSINLGGLSTEDVSSFSALSGRRSAQFTNSMIQQLQNVIKEEGQSNTDVQAVASQDDNLVANVTKQEAADNAIKLMEEQMKEIEEDYQHQLQLMSGELEELRKDLAFKDETIMSLKKETFTNLQKEDTIKKLNETLMIIQKEKNELEILSNTLKQQLEEKEEQNKELTEFCERLTLNLENKEKELEEKTKTTSNHTSPRGATIDLRQRQQEEEERKIYMENRLAQLLAQEQVKWKNEVQELLASEKEKWMKAAEQEKSALISLHETQRDELEKSHTQQIEELKKEYEHKLSSLKKENEHSENTLRLEFQKQIKQERKNIQEELQETLSKQRAQIEQDELVPLQQQIDSLNEELMIKTKQFYHQALLNMKLILTDRNFDIPNLVEQAMNEKVPEKNMNEWISKKLNMTK</sequence>
<dbReference type="AlphaFoldDB" id="A0A6A5CDU8"/>
<feature type="region of interest" description="Disordered" evidence="2">
    <location>
        <begin position="756"/>
        <end position="777"/>
    </location>
</feature>
<dbReference type="PROSITE" id="PS50238">
    <property type="entry name" value="RHOGAP"/>
    <property type="match status" value="1"/>
</dbReference>
<dbReference type="GO" id="GO:0005737">
    <property type="term" value="C:cytoplasm"/>
    <property type="evidence" value="ECO:0007669"/>
    <property type="project" value="TreeGrafter"/>
</dbReference>
<dbReference type="InterPro" id="IPR000198">
    <property type="entry name" value="RhoGAP_dom"/>
</dbReference>
<evidence type="ECO:0000256" key="1">
    <source>
        <dbReference type="SAM" id="Coils"/>
    </source>
</evidence>
<name>A0A6A5CDU8_NAEFO</name>
<dbReference type="VEuPathDB" id="AmoebaDB:NF0092810"/>
<keyword evidence="1" id="KW-0175">Coiled coil</keyword>
<dbReference type="Gene3D" id="1.10.555.10">
    <property type="entry name" value="Rho GTPase activation protein"/>
    <property type="match status" value="1"/>
</dbReference>
<evidence type="ECO:0000313" key="5">
    <source>
        <dbReference type="Proteomes" id="UP000444721"/>
    </source>
</evidence>
<dbReference type="PANTHER" id="PTHR45808">
    <property type="entry name" value="RHO GTPASE-ACTIVATING PROTEIN 68F"/>
    <property type="match status" value="1"/>
</dbReference>
<dbReference type="InterPro" id="IPR008936">
    <property type="entry name" value="Rho_GTPase_activation_prot"/>
</dbReference>
<reference evidence="4 5" key="1">
    <citation type="journal article" date="2019" name="Sci. Rep.">
        <title>Nanopore sequencing improves the draft genome of the human pathogenic amoeba Naegleria fowleri.</title>
        <authorList>
            <person name="Liechti N."/>
            <person name="Schurch N."/>
            <person name="Bruggmann R."/>
            <person name="Wittwer M."/>
        </authorList>
    </citation>
    <scope>NUCLEOTIDE SEQUENCE [LARGE SCALE GENOMIC DNA]</scope>
    <source>
        <strain evidence="4 5">ATCC 30894</strain>
    </source>
</reference>
<dbReference type="OrthoDB" id="3196451at2759"/>
<dbReference type="SMART" id="SM00324">
    <property type="entry name" value="RhoGAP"/>
    <property type="match status" value="1"/>
</dbReference>
<dbReference type="GeneID" id="68107871"/>
<dbReference type="PANTHER" id="PTHR45808:SF2">
    <property type="entry name" value="RHO GTPASE-ACTIVATING PROTEIN 68F"/>
    <property type="match status" value="1"/>
</dbReference>
<feature type="compositionally biased region" description="Low complexity" evidence="2">
    <location>
        <begin position="83"/>
        <end position="97"/>
    </location>
</feature>
<dbReference type="GO" id="GO:0007264">
    <property type="term" value="P:small GTPase-mediated signal transduction"/>
    <property type="evidence" value="ECO:0007669"/>
    <property type="project" value="TreeGrafter"/>
</dbReference>
<dbReference type="Pfam" id="PF00620">
    <property type="entry name" value="RhoGAP"/>
    <property type="match status" value="1"/>
</dbReference>
<dbReference type="CDD" id="cd00159">
    <property type="entry name" value="RhoGAP"/>
    <property type="match status" value="1"/>
</dbReference>
<comment type="caution">
    <text evidence="4">The sequence shown here is derived from an EMBL/GenBank/DDBJ whole genome shotgun (WGS) entry which is preliminary data.</text>
</comment>
<proteinExistence type="predicted"/>
<feature type="compositionally biased region" description="Gly residues" evidence="2">
    <location>
        <begin position="98"/>
        <end position="112"/>
    </location>
</feature>
<feature type="region of interest" description="Disordered" evidence="2">
    <location>
        <begin position="81"/>
        <end position="117"/>
    </location>
</feature>
<keyword evidence="5" id="KW-1185">Reference proteome</keyword>
<feature type="coiled-coil region" evidence="1">
    <location>
        <begin position="822"/>
        <end position="924"/>
    </location>
</feature>
<evidence type="ECO:0000313" key="4">
    <source>
        <dbReference type="EMBL" id="KAF0984754.1"/>
    </source>
</evidence>
<evidence type="ECO:0000256" key="2">
    <source>
        <dbReference type="SAM" id="MobiDB-lite"/>
    </source>
</evidence>
<dbReference type="VEuPathDB" id="AmoebaDB:NfTy_030980"/>
<dbReference type="EMBL" id="VFQX01000002">
    <property type="protein sequence ID" value="KAF0984754.1"/>
    <property type="molecule type" value="Genomic_DNA"/>
</dbReference>
<protein>
    <recommendedName>
        <fullName evidence="3">Rho-GAP domain-containing protein</fullName>
    </recommendedName>
</protein>
<accession>A0A6A5CDU8</accession>
<evidence type="ECO:0000259" key="3">
    <source>
        <dbReference type="PROSITE" id="PS50238"/>
    </source>
</evidence>
<feature type="domain" description="Rho-GAP" evidence="3">
    <location>
        <begin position="325"/>
        <end position="553"/>
    </location>
</feature>
<dbReference type="Proteomes" id="UP000444721">
    <property type="component" value="Unassembled WGS sequence"/>
</dbReference>
<dbReference type="SUPFAM" id="SSF48350">
    <property type="entry name" value="GTPase activation domain, GAP"/>
    <property type="match status" value="1"/>
</dbReference>
<dbReference type="RefSeq" id="XP_044569467.1">
    <property type="nucleotide sequence ID" value="XM_044710175.1"/>
</dbReference>
<dbReference type="OMA" id="NEWISKK"/>
<dbReference type="VEuPathDB" id="AmoebaDB:FDP41_000653"/>